<dbReference type="Proteomes" id="UP000005951">
    <property type="component" value="Unassembled WGS sequence"/>
</dbReference>
<evidence type="ECO:0000313" key="1">
    <source>
        <dbReference type="EMBL" id="EKT76951.1"/>
    </source>
</evidence>
<comment type="caution">
    <text evidence="1">The sequence shown here is derived from an EMBL/GenBank/DDBJ whole genome shotgun (WGS) entry which is preliminary data.</text>
</comment>
<name>K8X823_RHOOP</name>
<proteinExistence type="predicted"/>
<dbReference type="AlphaFoldDB" id="K8X823"/>
<gene>
    <name evidence="1" type="ORF">WSS_A40050</name>
</gene>
<reference evidence="1 2" key="1">
    <citation type="journal article" date="2013" name="Genome Announc.">
        <title>Draft Genome Sequence of Rhodococcus opacus Strain M213 Shows a Diverse Catabolic Potential.</title>
        <authorList>
            <person name="Pathak A."/>
            <person name="Green S.J."/>
            <person name="Ogram A."/>
            <person name="Chauhan A."/>
        </authorList>
    </citation>
    <scope>NUCLEOTIDE SEQUENCE [LARGE SCALE GENOMIC DNA]</scope>
    <source>
        <strain evidence="1 2">M213</strain>
    </source>
</reference>
<evidence type="ECO:0000313" key="2">
    <source>
        <dbReference type="Proteomes" id="UP000005951"/>
    </source>
</evidence>
<dbReference type="EMBL" id="AJYC02000179">
    <property type="protein sequence ID" value="EKT76951.1"/>
    <property type="molecule type" value="Genomic_DNA"/>
</dbReference>
<sequence length="71" mass="7900">MEVWLKLCDVAILAEGPVHHPCARCATYVSQSIHRNLTQTVDPCGIDEGRKMCPPVFREEVDLTGCHCTDC</sequence>
<organism evidence="1 2">
    <name type="scientific">Rhodococcus opacus M213</name>
    <dbReference type="NCBI Taxonomy" id="1129896"/>
    <lineage>
        <taxon>Bacteria</taxon>
        <taxon>Bacillati</taxon>
        <taxon>Actinomycetota</taxon>
        <taxon>Actinomycetes</taxon>
        <taxon>Mycobacteriales</taxon>
        <taxon>Nocardiaceae</taxon>
        <taxon>Rhodococcus</taxon>
    </lineage>
</organism>
<protein>
    <submittedName>
        <fullName evidence="1">Uncharacterized protein</fullName>
    </submittedName>
</protein>
<accession>K8X823</accession>